<comment type="catalytic activity">
    <reaction evidence="13 14">
        <text>2 cob(II)alamin + reduced [electron-transfer flavoprotein] + 2 ATP = 2 adenosylcob(III)alamin + 2 triphosphate + oxidized [electron-transfer flavoprotein] + 3 H(+)</text>
        <dbReference type="Rhea" id="RHEA:28671"/>
        <dbReference type="Rhea" id="RHEA-COMP:10685"/>
        <dbReference type="Rhea" id="RHEA-COMP:10686"/>
        <dbReference type="ChEBI" id="CHEBI:15378"/>
        <dbReference type="ChEBI" id="CHEBI:16304"/>
        <dbReference type="ChEBI" id="CHEBI:18036"/>
        <dbReference type="ChEBI" id="CHEBI:18408"/>
        <dbReference type="ChEBI" id="CHEBI:30616"/>
        <dbReference type="ChEBI" id="CHEBI:57692"/>
        <dbReference type="ChEBI" id="CHEBI:58307"/>
        <dbReference type="EC" id="2.5.1.17"/>
    </reaction>
</comment>
<dbReference type="Pfam" id="PF01923">
    <property type="entry name" value="Cob_adeno_trans"/>
    <property type="match status" value="1"/>
</dbReference>
<keyword evidence="6 14" id="KW-0808">Transferase</keyword>
<dbReference type="Proteomes" id="UP001596989">
    <property type="component" value="Unassembled WGS sequence"/>
</dbReference>
<protein>
    <recommendedName>
        <fullName evidence="4 14">Corrinoid adenosyltransferase</fullName>
        <ecNumber evidence="3 14">2.5.1.17</ecNumber>
    </recommendedName>
    <alternativeName>
        <fullName evidence="9 14">Cob(II)alamin adenosyltransferase</fullName>
    </alternativeName>
    <alternativeName>
        <fullName evidence="11 14">Cob(II)yrinic acid a,c-diamide adenosyltransferase</fullName>
    </alternativeName>
    <alternativeName>
        <fullName evidence="10 14">Cobinamide/cobalamin adenosyltransferase</fullName>
    </alternativeName>
</protein>
<gene>
    <name evidence="16" type="ORF">ACFQ2I_18690</name>
</gene>
<dbReference type="SUPFAM" id="SSF89028">
    <property type="entry name" value="Cobalamin adenosyltransferase-like"/>
    <property type="match status" value="1"/>
</dbReference>
<comment type="pathway">
    <text evidence="1 14">Cofactor biosynthesis; adenosylcobalamin biosynthesis; adenosylcobalamin from cob(II)yrinate a,c-diamide: step 2/7.</text>
</comment>
<evidence type="ECO:0000256" key="2">
    <source>
        <dbReference type="ARBA" id="ARBA00007487"/>
    </source>
</evidence>
<evidence type="ECO:0000256" key="14">
    <source>
        <dbReference type="RuleBase" id="RU366026"/>
    </source>
</evidence>
<comment type="catalytic activity">
    <reaction evidence="12 14">
        <text>2 cob(II)yrinate a,c diamide + reduced [electron-transfer flavoprotein] + 2 ATP = 2 adenosylcob(III)yrinate a,c-diamide + 2 triphosphate + oxidized [electron-transfer flavoprotein] + 3 H(+)</text>
        <dbReference type="Rhea" id="RHEA:11528"/>
        <dbReference type="Rhea" id="RHEA-COMP:10685"/>
        <dbReference type="Rhea" id="RHEA-COMP:10686"/>
        <dbReference type="ChEBI" id="CHEBI:15378"/>
        <dbReference type="ChEBI" id="CHEBI:18036"/>
        <dbReference type="ChEBI" id="CHEBI:30616"/>
        <dbReference type="ChEBI" id="CHEBI:57692"/>
        <dbReference type="ChEBI" id="CHEBI:58307"/>
        <dbReference type="ChEBI" id="CHEBI:58503"/>
        <dbReference type="ChEBI" id="CHEBI:58537"/>
        <dbReference type="EC" id="2.5.1.17"/>
    </reaction>
</comment>
<evidence type="ECO:0000256" key="7">
    <source>
        <dbReference type="ARBA" id="ARBA00022741"/>
    </source>
</evidence>
<dbReference type="PANTHER" id="PTHR12213:SF0">
    <property type="entry name" value="CORRINOID ADENOSYLTRANSFERASE MMAB"/>
    <property type="match status" value="1"/>
</dbReference>
<evidence type="ECO:0000259" key="15">
    <source>
        <dbReference type="Pfam" id="PF01923"/>
    </source>
</evidence>
<keyword evidence="8 14" id="KW-0067">ATP-binding</keyword>
<evidence type="ECO:0000256" key="1">
    <source>
        <dbReference type="ARBA" id="ARBA00005121"/>
    </source>
</evidence>
<proteinExistence type="inferred from homology"/>
<keyword evidence="7 14" id="KW-0547">Nucleotide-binding</keyword>
<name>A0ABW3HV31_9BACL</name>
<evidence type="ECO:0000256" key="8">
    <source>
        <dbReference type="ARBA" id="ARBA00022840"/>
    </source>
</evidence>
<dbReference type="InterPro" id="IPR029499">
    <property type="entry name" value="PduO-typ"/>
</dbReference>
<evidence type="ECO:0000256" key="9">
    <source>
        <dbReference type="ARBA" id="ARBA00031529"/>
    </source>
</evidence>
<keyword evidence="5 14" id="KW-0169">Cobalamin biosynthesis</keyword>
<evidence type="ECO:0000256" key="11">
    <source>
        <dbReference type="ARBA" id="ARBA00033354"/>
    </source>
</evidence>
<evidence type="ECO:0000256" key="10">
    <source>
        <dbReference type="ARBA" id="ARBA00033334"/>
    </source>
</evidence>
<dbReference type="EC" id="2.5.1.17" evidence="3 14"/>
<dbReference type="InterPro" id="IPR016030">
    <property type="entry name" value="CblAdoTrfase-like"/>
</dbReference>
<dbReference type="GO" id="GO:0008817">
    <property type="term" value="F:corrinoid adenosyltransferase activity"/>
    <property type="evidence" value="ECO:0007669"/>
    <property type="project" value="UniProtKB-EC"/>
</dbReference>
<dbReference type="PANTHER" id="PTHR12213">
    <property type="entry name" value="CORRINOID ADENOSYLTRANSFERASE"/>
    <property type="match status" value="1"/>
</dbReference>
<comment type="caution">
    <text evidence="16">The sequence shown here is derived from an EMBL/GenBank/DDBJ whole genome shotgun (WGS) entry which is preliminary data.</text>
</comment>
<evidence type="ECO:0000256" key="13">
    <source>
        <dbReference type="ARBA" id="ARBA00048692"/>
    </source>
</evidence>
<comment type="similarity">
    <text evidence="2 14">Belongs to the Cob(I)alamin adenosyltransferase family.</text>
</comment>
<dbReference type="NCBIfam" id="TIGR00636">
    <property type="entry name" value="PduO_Nterm"/>
    <property type="match status" value="1"/>
</dbReference>
<dbReference type="Gene3D" id="1.20.1200.10">
    <property type="entry name" value="Cobalamin adenosyltransferase-like"/>
    <property type="match status" value="1"/>
</dbReference>
<keyword evidence="17" id="KW-1185">Reference proteome</keyword>
<evidence type="ECO:0000256" key="5">
    <source>
        <dbReference type="ARBA" id="ARBA00022573"/>
    </source>
</evidence>
<evidence type="ECO:0000313" key="17">
    <source>
        <dbReference type="Proteomes" id="UP001596989"/>
    </source>
</evidence>
<evidence type="ECO:0000313" key="16">
    <source>
        <dbReference type="EMBL" id="MFD0961383.1"/>
    </source>
</evidence>
<evidence type="ECO:0000256" key="3">
    <source>
        <dbReference type="ARBA" id="ARBA00012454"/>
    </source>
</evidence>
<reference evidence="17" key="1">
    <citation type="journal article" date="2019" name="Int. J. Syst. Evol. Microbiol.">
        <title>The Global Catalogue of Microorganisms (GCM) 10K type strain sequencing project: providing services to taxonomists for standard genome sequencing and annotation.</title>
        <authorList>
            <consortium name="The Broad Institute Genomics Platform"/>
            <consortium name="The Broad Institute Genome Sequencing Center for Infectious Disease"/>
            <person name="Wu L."/>
            <person name="Ma J."/>
        </authorList>
    </citation>
    <scope>NUCLEOTIDE SEQUENCE [LARGE SCALE GENOMIC DNA]</scope>
    <source>
        <strain evidence="17">CCUG 59129</strain>
    </source>
</reference>
<dbReference type="InterPro" id="IPR036451">
    <property type="entry name" value="CblAdoTrfase-like_sf"/>
</dbReference>
<dbReference type="RefSeq" id="WP_377566900.1">
    <property type="nucleotide sequence ID" value="NZ_JBHTJZ010000035.1"/>
</dbReference>
<evidence type="ECO:0000256" key="6">
    <source>
        <dbReference type="ARBA" id="ARBA00022679"/>
    </source>
</evidence>
<evidence type="ECO:0000256" key="4">
    <source>
        <dbReference type="ARBA" id="ARBA00020963"/>
    </source>
</evidence>
<accession>A0ABW3HV31</accession>
<sequence length="197" mass="22322">MRLYTKTGDKGETSLIGGRVRKDDVRVETYGTIDELNSFVGVAAAEALKHRELEELAGMLMEIQQELFDCGSDLAYAKQGTPFKMNEEPGLRIEQWIDRYIAEAPEITRFILPGGSLAASQLHVCRTICRRAERRAVTLSGKHDVNEHVVIYLNRLSDFFFAAARVANAKLNVPDIEYVRSAEVFRKSRSKEENRNK</sequence>
<evidence type="ECO:0000256" key="12">
    <source>
        <dbReference type="ARBA" id="ARBA00048555"/>
    </source>
</evidence>
<dbReference type="EMBL" id="JBHTJZ010000035">
    <property type="protein sequence ID" value="MFD0961383.1"/>
    <property type="molecule type" value="Genomic_DNA"/>
</dbReference>
<feature type="domain" description="Cobalamin adenosyltransferase-like" evidence="15">
    <location>
        <begin position="3"/>
        <end position="167"/>
    </location>
</feature>
<organism evidence="16 17">
    <name type="scientific">Paenibacillus chungangensis</name>
    <dbReference type="NCBI Taxonomy" id="696535"/>
    <lineage>
        <taxon>Bacteria</taxon>
        <taxon>Bacillati</taxon>
        <taxon>Bacillota</taxon>
        <taxon>Bacilli</taxon>
        <taxon>Bacillales</taxon>
        <taxon>Paenibacillaceae</taxon>
        <taxon>Paenibacillus</taxon>
    </lineage>
</organism>